<evidence type="ECO:0000256" key="1">
    <source>
        <dbReference type="ARBA" id="ARBA00004651"/>
    </source>
</evidence>
<evidence type="ECO:0000256" key="11">
    <source>
        <dbReference type="ARBA" id="ARBA00040810"/>
    </source>
</evidence>
<evidence type="ECO:0000256" key="6">
    <source>
        <dbReference type="ARBA" id="ARBA00022692"/>
    </source>
</evidence>
<evidence type="ECO:0000313" key="16">
    <source>
        <dbReference type="Proteomes" id="UP000193409"/>
    </source>
</evidence>
<evidence type="ECO:0000256" key="7">
    <source>
        <dbReference type="ARBA" id="ARBA00022989"/>
    </source>
</evidence>
<keyword evidence="4 14" id="KW-1003">Cell membrane</keyword>
<evidence type="ECO:0000256" key="4">
    <source>
        <dbReference type="ARBA" id="ARBA00022475"/>
    </source>
</evidence>
<evidence type="ECO:0000256" key="2">
    <source>
        <dbReference type="ARBA" id="ARBA00004919"/>
    </source>
</evidence>
<sequence length="313" mass="33654">MTDTSYDIQSKAGPQEAGFGDYFALLKPRVMSLVVFTALVGLLVAPVPVHPFVGFCAILFIAIGGGASGALNMWYDSDIDIVMKRTKGRPVPAGKVTRGEAFAVGIALSAMSVVMLGLAANWVAAGLLAFTIFFYVVIYTMWLKRWTPQNIVIGGAAGAFPPMIGWAVATGGISIESVLMFAITFMWTPPHFWALALFMNDDYTKAGVPMLTVTHGRKATRTHILVYTLLLAVVTLGISFTSIGGPVYIATSVAMNAWFIWGAVGLYRRDEMTAEADGYKAERAFFKVSLLYLFLHFLALLADAALGVLGLGV</sequence>
<dbReference type="NCBIfam" id="NF003349">
    <property type="entry name" value="PRK04375.1-2"/>
    <property type="match status" value="1"/>
</dbReference>
<keyword evidence="16" id="KW-1185">Reference proteome</keyword>
<evidence type="ECO:0000256" key="8">
    <source>
        <dbReference type="ARBA" id="ARBA00023133"/>
    </source>
</evidence>
<evidence type="ECO:0000256" key="5">
    <source>
        <dbReference type="ARBA" id="ARBA00022679"/>
    </source>
</evidence>
<dbReference type="EMBL" id="FWFQ01000025">
    <property type="protein sequence ID" value="SLN57968.1"/>
    <property type="molecule type" value="Genomic_DNA"/>
</dbReference>
<dbReference type="EC" id="2.5.1.141" evidence="3 14"/>
<dbReference type="CDD" id="cd13957">
    <property type="entry name" value="PT_UbiA_Cox10"/>
    <property type="match status" value="1"/>
</dbReference>
<dbReference type="PANTHER" id="PTHR43448">
    <property type="entry name" value="PROTOHEME IX FARNESYLTRANSFERASE, MITOCHONDRIAL"/>
    <property type="match status" value="1"/>
</dbReference>
<feature type="transmembrane region" description="Helical" evidence="14">
    <location>
        <begin position="150"/>
        <end position="173"/>
    </location>
</feature>
<dbReference type="RefSeq" id="WP_085869581.1">
    <property type="nucleotide sequence ID" value="NZ_FWFQ01000025.1"/>
</dbReference>
<organism evidence="15 16">
    <name type="scientific">Pseudoruegeria aquimaris</name>
    <dbReference type="NCBI Taxonomy" id="393663"/>
    <lineage>
        <taxon>Bacteria</taxon>
        <taxon>Pseudomonadati</taxon>
        <taxon>Pseudomonadota</taxon>
        <taxon>Alphaproteobacteria</taxon>
        <taxon>Rhodobacterales</taxon>
        <taxon>Roseobacteraceae</taxon>
        <taxon>Pseudoruegeria</taxon>
    </lineage>
</organism>
<feature type="transmembrane region" description="Helical" evidence="14">
    <location>
        <begin position="30"/>
        <end position="46"/>
    </location>
</feature>
<comment type="subcellular location">
    <subcellularLocation>
        <location evidence="1 14">Cell membrane</location>
        <topology evidence="1 14">Multi-pass membrane protein</topology>
    </subcellularLocation>
</comment>
<keyword evidence="7 14" id="KW-1133">Transmembrane helix</keyword>
<feature type="transmembrane region" description="Helical" evidence="14">
    <location>
        <begin position="247"/>
        <end position="267"/>
    </location>
</feature>
<keyword evidence="6 14" id="KW-0812">Transmembrane</keyword>
<keyword evidence="8 14" id="KW-0350">Heme biosynthesis</keyword>
<keyword evidence="9 14" id="KW-0472">Membrane</keyword>
<feature type="transmembrane region" description="Helical" evidence="14">
    <location>
        <begin position="288"/>
        <end position="311"/>
    </location>
</feature>
<evidence type="ECO:0000256" key="9">
    <source>
        <dbReference type="ARBA" id="ARBA00023136"/>
    </source>
</evidence>
<evidence type="ECO:0000256" key="12">
    <source>
        <dbReference type="ARBA" id="ARBA00042475"/>
    </source>
</evidence>
<dbReference type="NCBIfam" id="TIGR01473">
    <property type="entry name" value="cyoE_ctaB"/>
    <property type="match status" value="1"/>
</dbReference>
<keyword evidence="5 14" id="KW-0808">Transferase</keyword>
<evidence type="ECO:0000256" key="3">
    <source>
        <dbReference type="ARBA" id="ARBA00012292"/>
    </source>
</evidence>
<dbReference type="GO" id="GO:0008495">
    <property type="term" value="F:protoheme IX farnesyltransferase activity"/>
    <property type="evidence" value="ECO:0007669"/>
    <property type="project" value="UniProtKB-UniRule"/>
</dbReference>
<dbReference type="Pfam" id="PF01040">
    <property type="entry name" value="UbiA"/>
    <property type="match status" value="1"/>
</dbReference>
<gene>
    <name evidence="14 15" type="primary">ctaB</name>
    <name evidence="15" type="ORF">PSA7680_03051</name>
</gene>
<dbReference type="Proteomes" id="UP000193409">
    <property type="component" value="Unassembled WGS sequence"/>
</dbReference>
<dbReference type="Gene3D" id="1.10.357.140">
    <property type="entry name" value="UbiA prenyltransferase"/>
    <property type="match status" value="1"/>
</dbReference>
<accession>A0A1Y5T891</accession>
<dbReference type="PROSITE" id="PS00943">
    <property type="entry name" value="UBIA"/>
    <property type="match status" value="1"/>
</dbReference>
<comment type="similarity">
    <text evidence="14">Belongs to the UbiA prenyltransferase family. Protoheme IX farnesyltransferase subfamily.</text>
</comment>
<dbReference type="InterPro" id="IPR044878">
    <property type="entry name" value="UbiA_sf"/>
</dbReference>
<dbReference type="UniPathway" id="UPA00834">
    <property type="reaction ID" value="UER00712"/>
</dbReference>
<comment type="catalytic activity">
    <reaction evidence="13 14">
        <text>heme b + (2E,6E)-farnesyl diphosphate + H2O = Fe(II)-heme o + diphosphate</text>
        <dbReference type="Rhea" id="RHEA:28070"/>
        <dbReference type="ChEBI" id="CHEBI:15377"/>
        <dbReference type="ChEBI" id="CHEBI:33019"/>
        <dbReference type="ChEBI" id="CHEBI:60344"/>
        <dbReference type="ChEBI" id="CHEBI:60530"/>
        <dbReference type="ChEBI" id="CHEBI:175763"/>
        <dbReference type="EC" id="2.5.1.141"/>
    </reaction>
</comment>
<dbReference type="PANTHER" id="PTHR43448:SF7">
    <property type="entry name" value="4-HYDROXYBENZOATE SOLANESYLTRANSFERASE"/>
    <property type="match status" value="1"/>
</dbReference>
<comment type="function">
    <text evidence="14">Converts heme B (protoheme IX) to heme O by substitution of the vinyl group on carbon 2 of heme B porphyrin ring with a hydroxyethyl farnesyl side group.</text>
</comment>
<comment type="subunit">
    <text evidence="14">Interacts with CtaA.</text>
</comment>
<dbReference type="InterPro" id="IPR030470">
    <property type="entry name" value="UbiA_prenylTrfase_CS"/>
</dbReference>
<feature type="transmembrane region" description="Helical" evidence="14">
    <location>
        <begin position="220"/>
        <end position="241"/>
    </location>
</feature>
<name>A0A1Y5T891_9RHOB</name>
<dbReference type="GO" id="GO:0048034">
    <property type="term" value="P:heme O biosynthetic process"/>
    <property type="evidence" value="ECO:0007669"/>
    <property type="project" value="UniProtKB-UniRule"/>
</dbReference>
<feature type="transmembrane region" description="Helical" evidence="14">
    <location>
        <begin position="52"/>
        <end position="75"/>
    </location>
</feature>
<comment type="miscellaneous">
    <text evidence="14">Carbon 2 of the heme B porphyrin ring is defined according to the Fischer nomenclature.</text>
</comment>
<protein>
    <recommendedName>
        <fullName evidence="11 14">Protoheme IX farnesyltransferase</fullName>
        <ecNumber evidence="3 14">2.5.1.141</ecNumber>
    </recommendedName>
    <alternativeName>
        <fullName evidence="12 14">Heme B farnesyltransferase</fullName>
    </alternativeName>
    <alternativeName>
        <fullName evidence="10 14">Heme O synthase</fullName>
    </alternativeName>
</protein>
<comment type="pathway">
    <text evidence="2 14">Porphyrin-containing compound metabolism; heme O biosynthesis; heme O from protoheme: step 1/1.</text>
</comment>
<dbReference type="InterPro" id="IPR006369">
    <property type="entry name" value="Protohaem_IX_farnesylTrfase"/>
</dbReference>
<proteinExistence type="inferred from homology"/>
<evidence type="ECO:0000256" key="13">
    <source>
        <dbReference type="ARBA" id="ARBA00047690"/>
    </source>
</evidence>
<feature type="transmembrane region" description="Helical" evidence="14">
    <location>
        <begin position="96"/>
        <end position="116"/>
    </location>
</feature>
<evidence type="ECO:0000256" key="10">
    <source>
        <dbReference type="ARBA" id="ARBA00030253"/>
    </source>
</evidence>
<evidence type="ECO:0000256" key="14">
    <source>
        <dbReference type="HAMAP-Rule" id="MF_00154"/>
    </source>
</evidence>
<reference evidence="15 16" key="1">
    <citation type="submission" date="2017-03" db="EMBL/GenBank/DDBJ databases">
        <authorList>
            <person name="Afonso C.L."/>
            <person name="Miller P.J."/>
            <person name="Scott M.A."/>
            <person name="Spackman E."/>
            <person name="Goraichik I."/>
            <person name="Dimitrov K.M."/>
            <person name="Suarez D.L."/>
            <person name="Swayne D.E."/>
        </authorList>
    </citation>
    <scope>NUCLEOTIDE SEQUENCE [LARGE SCALE GENOMIC DNA]</scope>
    <source>
        <strain evidence="15 16">CECT 7680</strain>
    </source>
</reference>
<evidence type="ECO:0000313" key="15">
    <source>
        <dbReference type="EMBL" id="SLN57968.1"/>
    </source>
</evidence>
<dbReference type="InterPro" id="IPR000537">
    <property type="entry name" value="UbiA_prenyltransferase"/>
</dbReference>
<dbReference type="AlphaFoldDB" id="A0A1Y5T891"/>
<feature type="transmembrane region" description="Helical" evidence="14">
    <location>
        <begin position="122"/>
        <end position="143"/>
    </location>
</feature>
<dbReference type="GO" id="GO:0005886">
    <property type="term" value="C:plasma membrane"/>
    <property type="evidence" value="ECO:0007669"/>
    <property type="project" value="UniProtKB-SubCell"/>
</dbReference>
<dbReference type="OrthoDB" id="9814417at2"/>
<dbReference type="HAMAP" id="MF_00154">
    <property type="entry name" value="CyoE_CtaB"/>
    <property type="match status" value="1"/>
</dbReference>
<feature type="transmembrane region" description="Helical" evidence="14">
    <location>
        <begin position="179"/>
        <end position="199"/>
    </location>
</feature>